<dbReference type="PRINTS" id="PR00504">
    <property type="entry name" value="CHROMODOMAIN"/>
</dbReference>
<dbReference type="SUPFAM" id="SSF54160">
    <property type="entry name" value="Chromo domain-like"/>
    <property type="match status" value="2"/>
</dbReference>
<sequence length="161" mass="18930">MNSKKSVSRSGVKAKVQYFVEKVLDRRECNGKVEYFLKWKDYSSTENSWEPEENLDCPDLIAAFHAQRKRIPREIAEKNQKKRKFDVIKENKTSLPEEKSKSEEKVPEKILGATTNDEGHILFLMKWKDSDLGDLVPSKEANIKYPEIVIRFYEERLTWST</sequence>
<feature type="domain" description="Chromo" evidence="4">
    <location>
        <begin position="18"/>
        <end position="76"/>
    </location>
</feature>
<dbReference type="Proteomes" id="UP001151699">
    <property type="component" value="Chromosome B"/>
</dbReference>
<feature type="region of interest" description="Disordered" evidence="3">
    <location>
        <begin position="75"/>
        <end position="106"/>
    </location>
</feature>
<name>A0A9Q0S1Z2_9DIPT</name>
<reference evidence="5" key="1">
    <citation type="submission" date="2022-07" db="EMBL/GenBank/DDBJ databases">
        <authorList>
            <person name="Trinca V."/>
            <person name="Uliana J.V.C."/>
            <person name="Torres T.T."/>
            <person name="Ward R.J."/>
            <person name="Monesi N."/>
        </authorList>
    </citation>
    <scope>NUCLEOTIDE SEQUENCE</scope>
    <source>
        <strain evidence="5">HSMRA1968</strain>
        <tissue evidence="5">Whole embryos</tissue>
    </source>
</reference>
<dbReference type="InterPro" id="IPR023779">
    <property type="entry name" value="Chromodomain_CS"/>
</dbReference>
<dbReference type="GO" id="GO:0000792">
    <property type="term" value="C:heterochromatin"/>
    <property type="evidence" value="ECO:0007669"/>
    <property type="project" value="UniProtKB-ARBA"/>
</dbReference>
<dbReference type="PANTHER" id="PTHR22812">
    <property type="entry name" value="CHROMOBOX PROTEIN"/>
    <property type="match status" value="1"/>
</dbReference>
<dbReference type="GO" id="GO:0005634">
    <property type="term" value="C:nucleus"/>
    <property type="evidence" value="ECO:0007669"/>
    <property type="project" value="UniProtKB-SubCell"/>
</dbReference>
<comment type="caution">
    <text evidence="5">The sequence shown here is derived from an EMBL/GenBank/DDBJ whole genome shotgun (WGS) entry which is preliminary data.</text>
</comment>
<dbReference type="SMART" id="SM00300">
    <property type="entry name" value="ChSh"/>
    <property type="match status" value="1"/>
</dbReference>
<dbReference type="InterPro" id="IPR008251">
    <property type="entry name" value="Chromo_shadow_dom"/>
</dbReference>
<dbReference type="InterPro" id="IPR016197">
    <property type="entry name" value="Chromo-like_dom_sf"/>
</dbReference>
<dbReference type="EMBL" id="WJQU01000002">
    <property type="protein sequence ID" value="KAJ6642462.1"/>
    <property type="molecule type" value="Genomic_DNA"/>
</dbReference>
<protein>
    <submittedName>
        <fullName evidence="5">Chromobox protein like 5</fullName>
    </submittedName>
</protein>
<accession>A0A9Q0S1Z2</accession>
<dbReference type="InterPro" id="IPR051219">
    <property type="entry name" value="Heterochromatin_chromo-domain"/>
</dbReference>
<proteinExistence type="predicted"/>
<gene>
    <name evidence="5" type="primary">Cbx5</name>
    <name evidence="5" type="ORF">Bhyg_07413</name>
</gene>
<dbReference type="OrthoDB" id="433924at2759"/>
<dbReference type="CDD" id="cd00034">
    <property type="entry name" value="CSD"/>
    <property type="match status" value="1"/>
</dbReference>
<dbReference type="InterPro" id="IPR000953">
    <property type="entry name" value="Chromo/chromo_shadow_dom"/>
</dbReference>
<dbReference type="InterPro" id="IPR017984">
    <property type="entry name" value="Chromo_dom_subgr"/>
</dbReference>
<evidence type="ECO:0000256" key="3">
    <source>
        <dbReference type="SAM" id="MobiDB-lite"/>
    </source>
</evidence>
<comment type="subcellular location">
    <subcellularLocation>
        <location evidence="1">Nucleus</location>
    </subcellularLocation>
</comment>
<evidence type="ECO:0000313" key="5">
    <source>
        <dbReference type="EMBL" id="KAJ6642462.1"/>
    </source>
</evidence>
<evidence type="ECO:0000256" key="2">
    <source>
        <dbReference type="ARBA" id="ARBA00023242"/>
    </source>
</evidence>
<dbReference type="PROSITE" id="PS00598">
    <property type="entry name" value="CHROMO_1"/>
    <property type="match status" value="1"/>
</dbReference>
<dbReference type="SMART" id="SM00298">
    <property type="entry name" value="CHROMO"/>
    <property type="match status" value="2"/>
</dbReference>
<dbReference type="AlphaFoldDB" id="A0A9Q0S1Z2"/>
<dbReference type="Gene3D" id="2.40.50.40">
    <property type="match status" value="2"/>
</dbReference>
<dbReference type="InterPro" id="IPR023780">
    <property type="entry name" value="Chromo_domain"/>
</dbReference>
<feature type="domain" description="Chromo" evidence="4">
    <location>
        <begin position="105"/>
        <end position="161"/>
    </location>
</feature>
<dbReference type="Pfam" id="PF00385">
    <property type="entry name" value="Chromo"/>
    <property type="match status" value="1"/>
</dbReference>
<organism evidence="5 6">
    <name type="scientific">Pseudolycoriella hygida</name>
    <dbReference type="NCBI Taxonomy" id="35572"/>
    <lineage>
        <taxon>Eukaryota</taxon>
        <taxon>Metazoa</taxon>
        <taxon>Ecdysozoa</taxon>
        <taxon>Arthropoda</taxon>
        <taxon>Hexapoda</taxon>
        <taxon>Insecta</taxon>
        <taxon>Pterygota</taxon>
        <taxon>Neoptera</taxon>
        <taxon>Endopterygota</taxon>
        <taxon>Diptera</taxon>
        <taxon>Nematocera</taxon>
        <taxon>Sciaroidea</taxon>
        <taxon>Sciaridae</taxon>
        <taxon>Pseudolycoriella</taxon>
    </lineage>
</organism>
<keyword evidence="2" id="KW-0539">Nucleus</keyword>
<dbReference type="Pfam" id="PF01393">
    <property type="entry name" value="Chromo_shadow"/>
    <property type="match status" value="1"/>
</dbReference>
<evidence type="ECO:0000259" key="4">
    <source>
        <dbReference type="PROSITE" id="PS50013"/>
    </source>
</evidence>
<dbReference type="PROSITE" id="PS50013">
    <property type="entry name" value="CHROMO_2"/>
    <property type="match status" value="2"/>
</dbReference>
<evidence type="ECO:0000256" key="1">
    <source>
        <dbReference type="ARBA" id="ARBA00004123"/>
    </source>
</evidence>
<keyword evidence="6" id="KW-1185">Reference proteome</keyword>
<evidence type="ECO:0000313" key="6">
    <source>
        <dbReference type="Proteomes" id="UP001151699"/>
    </source>
</evidence>